<dbReference type="GeneID" id="24851988"/>
<proteinExistence type="predicted"/>
<dbReference type="PATRIC" id="fig|1434117.4.peg.2862"/>
<name>A0A0E3PZR9_METMZ</name>
<dbReference type="EMBL" id="CP009509">
    <property type="protein sequence ID" value="AKB41234.1"/>
    <property type="molecule type" value="Genomic_DNA"/>
</dbReference>
<dbReference type="Proteomes" id="UP000033058">
    <property type="component" value="Chromosome"/>
</dbReference>
<sequence length="378" mass="44194">MDEPIIEDVDDEDTNIAKKNKETNKETRKQLVTQKMDIFIPSLRDMIKNEVINLSPRFQRRDRWNQNQQSKLIESIIMAVPIPPVFLAEEELSYYSVMDGKQRLTAIEEYLEDKYVLKGLKNWADLNGKKFSQLDPEAKGAITRRMISAIVILKESNLDIKFDVFERINTGGEHLNFQEIRNCIHQGKLNDTLIELSENTFFRKCLNLPESKEELSKIKIYQQMEDVQLVLRFFLLQDYKKMSGNLKSSLNNYMKNHKNITENELEAHRRLFNETIEKVYGVYGNQSFRKWEPQNNLWSSRISAPFYDAVMYGFSKIDRSLIEGNKNKILDGTKRLFEDSEFLDSIRKGTNSTEANNVRIEKFLSMLNSSVGLDESVL</sequence>
<dbReference type="PANTHER" id="PTHR39639:SF1">
    <property type="entry name" value="DUF262 DOMAIN-CONTAINING PROTEIN"/>
    <property type="match status" value="1"/>
</dbReference>
<dbReference type="HOGENOM" id="CLU_038557_2_1_2"/>
<dbReference type="InterPro" id="IPR004919">
    <property type="entry name" value="GmrSD_N"/>
</dbReference>
<dbReference type="Pfam" id="PF03235">
    <property type="entry name" value="GmrSD_N"/>
    <property type="match status" value="1"/>
</dbReference>
<evidence type="ECO:0000313" key="3">
    <source>
        <dbReference type="Proteomes" id="UP000033058"/>
    </source>
</evidence>
<protein>
    <recommendedName>
        <fullName evidence="1">GmrSD restriction endonucleases N-terminal domain-containing protein</fullName>
    </recommendedName>
</protein>
<dbReference type="AlphaFoldDB" id="A0A0E3PZR9"/>
<feature type="domain" description="GmrSD restriction endonucleases N-terminal" evidence="1">
    <location>
        <begin position="44"/>
        <end position="185"/>
    </location>
</feature>
<accession>A0A0E3PZR9</accession>
<gene>
    <name evidence="2" type="ORF">MSMAW_2243</name>
</gene>
<evidence type="ECO:0000259" key="1">
    <source>
        <dbReference type="Pfam" id="PF03235"/>
    </source>
</evidence>
<evidence type="ECO:0000313" key="2">
    <source>
        <dbReference type="EMBL" id="AKB41234.1"/>
    </source>
</evidence>
<reference evidence="2 3" key="1">
    <citation type="submission" date="2014-07" db="EMBL/GenBank/DDBJ databases">
        <title>Methanogenic archaea and the global carbon cycle.</title>
        <authorList>
            <person name="Henriksen J.R."/>
            <person name="Luke J."/>
            <person name="Reinhart S."/>
            <person name="Benedict M.N."/>
            <person name="Youngblut N.D."/>
            <person name="Metcalf M.E."/>
            <person name="Whitaker R.J."/>
            <person name="Metcalf W.W."/>
        </authorList>
    </citation>
    <scope>NUCLEOTIDE SEQUENCE [LARGE SCALE GENOMIC DNA]</scope>
    <source>
        <strain evidence="2 3">WWM610</strain>
    </source>
</reference>
<organism evidence="2 3">
    <name type="scientific">Methanosarcina mazei WWM610</name>
    <dbReference type="NCBI Taxonomy" id="1434117"/>
    <lineage>
        <taxon>Archaea</taxon>
        <taxon>Methanobacteriati</taxon>
        <taxon>Methanobacteriota</taxon>
        <taxon>Stenosarchaea group</taxon>
        <taxon>Methanomicrobia</taxon>
        <taxon>Methanosarcinales</taxon>
        <taxon>Methanosarcinaceae</taxon>
        <taxon>Methanosarcina</taxon>
    </lineage>
</organism>
<dbReference type="PANTHER" id="PTHR39639">
    <property type="entry name" value="CHROMOSOME 16, WHOLE GENOME SHOTGUN SEQUENCE"/>
    <property type="match status" value="1"/>
</dbReference>
<dbReference type="RefSeq" id="WP_052716875.1">
    <property type="nucleotide sequence ID" value="NZ_CP009509.1"/>
</dbReference>